<dbReference type="InterPro" id="IPR002110">
    <property type="entry name" value="Ankyrin_rpt"/>
</dbReference>
<name>A0AAD4CRM3_ASPNN</name>
<protein>
    <submittedName>
        <fullName evidence="1">Uncharacterized protein</fullName>
    </submittedName>
</protein>
<dbReference type="Pfam" id="PF12796">
    <property type="entry name" value="Ank_2"/>
    <property type="match status" value="1"/>
</dbReference>
<accession>A0AAD4CRM3</accession>
<proteinExistence type="predicted"/>
<evidence type="ECO:0000313" key="1">
    <source>
        <dbReference type="EMBL" id="KAF9891420.1"/>
    </source>
</evidence>
<dbReference type="Proteomes" id="UP001194746">
    <property type="component" value="Unassembled WGS sequence"/>
</dbReference>
<dbReference type="InterPro" id="IPR055530">
    <property type="entry name" value="DUF7104"/>
</dbReference>
<dbReference type="InterPro" id="IPR036770">
    <property type="entry name" value="Ankyrin_rpt-contain_sf"/>
</dbReference>
<sequence>MENKEDDETLNFILDVMGPEFMVTEGTWLAAAGNSQPEALSISLKRETCPDGLWPTLVEEAAEYPDVLKLLLDSVDHDFEVTEDILIAAASGGKEAHQSLRLLLKGKMCFHCVTDRVLCVAARNMWCSAQMMEMLLPVHMDPPPLTLGIVHGLSSSRNPNSDTLNTILKKFGSFAVSQEMIECAIPLRHLIQILVDRFLETDEGVLHITDRILQIIAAYCDMKTLVFLGSKIGHETLTSKEMLIAACHSETPDNFEYLLGYASSDYILAISAHPFHNRRPLRLFHKCLQGIIGRPGSLPDAAVKAVVDSDYNQEQWGALFERLEDNIEILERHMVSIVSKRWAVSHLERLVTTDSRLVIMPDAFVVALRSLDASRELFKWFLAGTGDISTHIEALLIAAASNTESIYPMQLIFRTQERPVPITEDVMITIAKNYGQGMRLLAILEDHSSHPVPVTEAVLRAAAGHFHYPHLLQALVKISLTRIPITEELVCRLIRDAKMQVHCILSLLVAHEPVFVVTRAVLCEVVKRSYSDDTIPHHMVTLLRRTPEDILHSLDSDFLLLLAQNGHIDALRFLHDYKDTPVPYELLDMAELLNAIRHTQRSIVPLLHDGVPPDIPDSSGMTPLCHTIREGNYLRVGSLLRTGKVNVNFQVCSNGHTPLTIGIQNARAECIGLLLEAGATSKKDSPGRYSAYAMAKQQKNRYLMHLLEVYQQTDVWEGSECDELQLPPFKPSWPFRPEFA</sequence>
<dbReference type="SMART" id="SM00248">
    <property type="entry name" value="ANK"/>
    <property type="match status" value="3"/>
</dbReference>
<keyword evidence="2" id="KW-1185">Reference proteome</keyword>
<dbReference type="SUPFAM" id="SSF48403">
    <property type="entry name" value="Ankyrin repeat"/>
    <property type="match status" value="1"/>
</dbReference>
<gene>
    <name evidence="1" type="ORF">FE257_004276</name>
</gene>
<dbReference type="AlphaFoldDB" id="A0AAD4CRM3"/>
<reference evidence="1" key="2">
    <citation type="submission" date="2020-02" db="EMBL/GenBank/DDBJ databases">
        <authorList>
            <person name="Gilchrist C.L.M."/>
            <person name="Chooi Y.-H."/>
        </authorList>
    </citation>
    <scope>NUCLEOTIDE SEQUENCE</scope>
    <source>
        <strain evidence="1">MST-FP2251</strain>
    </source>
</reference>
<dbReference type="EMBL" id="VCAU01000019">
    <property type="protein sequence ID" value="KAF9891420.1"/>
    <property type="molecule type" value="Genomic_DNA"/>
</dbReference>
<evidence type="ECO:0000313" key="2">
    <source>
        <dbReference type="Proteomes" id="UP001194746"/>
    </source>
</evidence>
<dbReference type="Pfam" id="PF23397">
    <property type="entry name" value="DUF7104"/>
    <property type="match status" value="1"/>
</dbReference>
<organism evidence="1 2">
    <name type="scientific">Aspergillus nanangensis</name>
    <dbReference type="NCBI Taxonomy" id="2582783"/>
    <lineage>
        <taxon>Eukaryota</taxon>
        <taxon>Fungi</taxon>
        <taxon>Dikarya</taxon>
        <taxon>Ascomycota</taxon>
        <taxon>Pezizomycotina</taxon>
        <taxon>Eurotiomycetes</taxon>
        <taxon>Eurotiomycetidae</taxon>
        <taxon>Eurotiales</taxon>
        <taxon>Aspergillaceae</taxon>
        <taxon>Aspergillus</taxon>
        <taxon>Aspergillus subgen. Circumdati</taxon>
    </lineage>
</organism>
<reference evidence="1" key="1">
    <citation type="journal article" date="2019" name="Beilstein J. Org. Chem.">
        <title>Nanangenines: drimane sesquiterpenoids as the dominant metabolite cohort of a novel Australian fungus, Aspergillus nanangensis.</title>
        <authorList>
            <person name="Lacey H.J."/>
            <person name="Gilchrist C.L.M."/>
            <person name="Crombie A."/>
            <person name="Kalaitzis J.A."/>
            <person name="Vuong D."/>
            <person name="Rutledge P.J."/>
            <person name="Turner P."/>
            <person name="Pitt J.I."/>
            <person name="Lacey E."/>
            <person name="Chooi Y.H."/>
            <person name="Piggott A.M."/>
        </authorList>
    </citation>
    <scope>NUCLEOTIDE SEQUENCE</scope>
    <source>
        <strain evidence="1">MST-FP2251</strain>
    </source>
</reference>
<dbReference type="Gene3D" id="1.25.40.20">
    <property type="entry name" value="Ankyrin repeat-containing domain"/>
    <property type="match status" value="1"/>
</dbReference>
<comment type="caution">
    <text evidence="1">The sequence shown here is derived from an EMBL/GenBank/DDBJ whole genome shotgun (WGS) entry which is preliminary data.</text>
</comment>